<keyword evidence="3" id="KW-0804">Transcription</keyword>
<dbReference type="AlphaFoldDB" id="A0A0F9S2H3"/>
<evidence type="ECO:0000259" key="4">
    <source>
        <dbReference type="PROSITE" id="PS50042"/>
    </source>
</evidence>
<evidence type="ECO:0008006" key="7">
    <source>
        <dbReference type="Google" id="ProtNLM"/>
    </source>
</evidence>
<dbReference type="GO" id="GO:0003700">
    <property type="term" value="F:DNA-binding transcription factor activity"/>
    <property type="evidence" value="ECO:0007669"/>
    <property type="project" value="TreeGrafter"/>
</dbReference>
<reference evidence="6" key="1">
    <citation type="journal article" date="2015" name="Nature">
        <title>Complex archaea that bridge the gap between prokaryotes and eukaryotes.</title>
        <authorList>
            <person name="Spang A."/>
            <person name="Saw J.H."/>
            <person name="Jorgensen S.L."/>
            <person name="Zaremba-Niedzwiedzka K."/>
            <person name="Martijn J."/>
            <person name="Lind A.E."/>
            <person name="van Eijk R."/>
            <person name="Schleper C."/>
            <person name="Guy L."/>
            <person name="Ettema T.J."/>
        </authorList>
    </citation>
    <scope>NUCLEOTIDE SEQUENCE</scope>
</reference>
<evidence type="ECO:0000259" key="5">
    <source>
        <dbReference type="PROSITE" id="PS51063"/>
    </source>
</evidence>
<dbReference type="SMART" id="SM00100">
    <property type="entry name" value="cNMP"/>
    <property type="match status" value="1"/>
</dbReference>
<keyword evidence="1" id="KW-0805">Transcription regulation</keyword>
<evidence type="ECO:0000313" key="6">
    <source>
        <dbReference type="EMBL" id="KKN31306.1"/>
    </source>
</evidence>
<evidence type="ECO:0000256" key="1">
    <source>
        <dbReference type="ARBA" id="ARBA00023015"/>
    </source>
</evidence>
<dbReference type="PANTHER" id="PTHR24567:SF68">
    <property type="entry name" value="DNA-BINDING TRANSCRIPTIONAL DUAL REGULATOR CRP"/>
    <property type="match status" value="1"/>
</dbReference>
<dbReference type="InterPro" id="IPR018490">
    <property type="entry name" value="cNMP-bd_dom_sf"/>
</dbReference>
<sequence>MNVINKTLSQMEIFLDLSSSEIEDIEKLGKVKKFARGETIFSQGQEAKSAYVVIEGRVKVYKIGADGRTTILHIFGPKDMFGEAVMFSGKSYPAFAQALEDSEIFSMPKSDFLTLVEAKPKVAIKMLGAQAMMLRRFAAKIEDLSLRAVSARLAGYFLEQIDIAGQPSEEGYVLKLSMNKSLLAAYLGTISETLSRTFHDFKEKGIIKEEKHGLIVTDLLQLQKLAQS</sequence>
<evidence type="ECO:0000256" key="2">
    <source>
        <dbReference type="ARBA" id="ARBA00023125"/>
    </source>
</evidence>
<dbReference type="InterPro" id="IPR000595">
    <property type="entry name" value="cNMP-bd_dom"/>
</dbReference>
<dbReference type="PROSITE" id="PS51063">
    <property type="entry name" value="HTH_CRP_2"/>
    <property type="match status" value="1"/>
</dbReference>
<dbReference type="InterPro" id="IPR036390">
    <property type="entry name" value="WH_DNA-bd_sf"/>
</dbReference>
<dbReference type="GO" id="GO:0003677">
    <property type="term" value="F:DNA binding"/>
    <property type="evidence" value="ECO:0007669"/>
    <property type="project" value="UniProtKB-KW"/>
</dbReference>
<dbReference type="EMBL" id="LAZR01002340">
    <property type="protein sequence ID" value="KKN31306.1"/>
    <property type="molecule type" value="Genomic_DNA"/>
</dbReference>
<dbReference type="SMART" id="SM00419">
    <property type="entry name" value="HTH_CRP"/>
    <property type="match status" value="1"/>
</dbReference>
<dbReference type="GO" id="GO:0005829">
    <property type="term" value="C:cytosol"/>
    <property type="evidence" value="ECO:0007669"/>
    <property type="project" value="TreeGrafter"/>
</dbReference>
<feature type="domain" description="HTH crp-type" evidence="5">
    <location>
        <begin position="147"/>
        <end position="220"/>
    </location>
</feature>
<feature type="domain" description="Cyclic nucleotide-binding" evidence="4">
    <location>
        <begin position="13"/>
        <end position="116"/>
    </location>
</feature>
<keyword evidence="2" id="KW-0238">DNA-binding</keyword>
<organism evidence="6">
    <name type="scientific">marine sediment metagenome</name>
    <dbReference type="NCBI Taxonomy" id="412755"/>
    <lineage>
        <taxon>unclassified sequences</taxon>
        <taxon>metagenomes</taxon>
        <taxon>ecological metagenomes</taxon>
    </lineage>
</organism>
<dbReference type="InterPro" id="IPR012318">
    <property type="entry name" value="HTH_CRP"/>
</dbReference>
<proteinExistence type="predicted"/>
<dbReference type="InterPro" id="IPR014710">
    <property type="entry name" value="RmlC-like_jellyroll"/>
</dbReference>
<comment type="caution">
    <text evidence="6">The sequence shown here is derived from an EMBL/GenBank/DDBJ whole genome shotgun (WGS) entry which is preliminary data.</text>
</comment>
<evidence type="ECO:0000256" key="3">
    <source>
        <dbReference type="ARBA" id="ARBA00023163"/>
    </source>
</evidence>
<dbReference type="Gene3D" id="2.60.120.10">
    <property type="entry name" value="Jelly Rolls"/>
    <property type="match status" value="1"/>
</dbReference>
<dbReference type="SUPFAM" id="SSF51206">
    <property type="entry name" value="cAMP-binding domain-like"/>
    <property type="match status" value="1"/>
</dbReference>
<dbReference type="Pfam" id="PF00027">
    <property type="entry name" value="cNMP_binding"/>
    <property type="match status" value="1"/>
</dbReference>
<dbReference type="Pfam" id="PF13545">
    <property type="entry name" value="HTH_Crp_2"/>
    <property type="match status" value="1"/>
</dbReference>
<name>A0A0F9S2H3_9ZZZZ</name>
<protein>
    <recommendedName>
        <fullName evidence="7">Cyclic nucleotide-binding domain-containing protein</fullName>
    </recommendedName>
</protein>
<dbReference type="PANTHER" id="PTHR24567">
    <property type="entry name" value="CRP FAMILY TRANSCRIPTIONAL REGULATORY PROTEIN"/>
    <property type="match status" value="1"/>
</dbReference>
<dbReference type="SUPFAM" id="SSF46785">
    <property type="entry name" value="Winged helix' DNA-binding domain"/>
    <property type="match status" value="1"/>
</dbReference>
<dbReference type="PROSITE" id="PS50042">
    <property type="entry name" value="CNMP_BINDING_3"/>
    <property type="match status" value="1"/>
</dbReference>
<accession>A0A0F9S2H3</accession>
<dbReference type="CDD" id="cd00038">
    <property type="entry name" value="CAP_ED"/>
    <property type="match status" value="1"/>
</dbReference>
<dbReference type="InterPro" id="IPR050397">
    <property type="entry name" value="Env_Response_Regulators"/>
</dbReference>
<gene>
    <name evidence="6" type="ORF">LCGC14_0825350</name>
</gene>